<organism evidence="1 2">
    <name type="scientific">Scortum barcoo</name>
    <name type="common">barcoo grunter</name>
    <dbReference type="NCBI Taxonomy" id="214431"/>
    <lineage>
        <taxon>Eukaryota</taxon>
        <taxon>Metazoa</taxon>
        <taxon>Chordata</taxon>
        <taxon>Craniata</taxon>
        <taxon>Vertebrata</taxon>
        <taxon>Euteleostomi</taxon>
        <taxon>Actinopterygii</taxon>
        <taxon>Neopterygii</taxon>
        <taxon>Teleostei</taxon>
        <taxon>Neoteleostei</taxon>
        <taxon>Acanthomorphata</taxon>
        <taxon>Eupercaria</taxon>
        <taxon>Centrarchiformes</taxon>
        <taxon>Terapontoidei</taxon>
        <taxon>Terapontidae</taxon>
        <taxon>Scortum</taxon>
    </lineage>
</organism>
<dbReference type="EMBL" id="CM041536">
    <property type="protein sequence ID" value="KAI3371094.1"/>
    <property type="molecule type" value="Genomic_DNA"/>
</dbReference>
<evidence type="ECO:0000313" key="2">
    <source>
        <dbReference type="Proteomes" id="UP000831701"/>
    </source>
</evidence>
<comment type="caution">
    <text evidence="1">The sequence shown here is derived from an EMBL/GenBank/DDBJ whole genome shotgun (WGS) entry which is preliminary data.</text>
</comment>
<evidence type="ECO:0000313" key="1">
    <source>
        <dbReference type="EMBL" id="KAI3371094.1"/>
    </source>
</evidence>
<proteinExistence type="predicted"/>
<dbReference type="Proteomes" id="UP000831701">
    <property type="component" value="Chromosome 6"/>
</dbReference>
<sequence>SQAMYHGEAKPEVEQSSAEESGVFSVSIPDSMLSISCNNLVAELWADPKLALFFEWKSIEIENSLSMSTESESCLGMLSA</sequence>
<protein>
    <submittedName>
        <fullName evidence="1">Uncharacterized protein</fullName>
    </submittedName>
</protein>
<feature type="non-terminal residue" evidence="1">
    <location>
        <position position="1"/>
    </location>
</feature>
<reference evidence="1" key="1">
    <citation type="submission" date="2022-04" db="EMBL/GenBank/DDBJ databases">
        <title>Jade perch genome.</title>
        <authorList>
            <person name="Chao B."/>
        </authorList>
    </citation>
    <scope>NUCLEOTIDE SEQUENCE</scope>
    <source>
        <strain evidence="1">CB-2022</strain>
    </source>
</reference>
<name>A0ACB8WU67_9TELE</name>
<keyword evidence="2" id="KW-1185">Reference proteome</keyword>
<accession>A0ACB8WU67</accession>
<gene>
    <name evidence="1" type="ORF">L3Q82_023724</name>
</gene>